<name>E6QX94_9ZZZZ</name>
<accession>E6QX94</accession>
<keyword evidence="1" id="KW-0472">Membrane</keyword>
<dbReference type="AlphaFoldDB" id="E6QX94"/>
<comment type="caution">
    <text evidence="2">The sequence shown here is derived from an EMBL/GenBank/DDBJ whole genome shotgun (WGS) entry which is preliminary data.</text>
</comment>
<feature type="transmembrane region" description="Helical" evidence="1">
    <location>
        <begin position="17"/>
        <end position="38"/>
    </location>
</feature>
<organism evidence="2">
    <name type="scientific">mine drainage metagenome</name>
    <dbReference type="NCBI Taxonomy" id="410659"/>
    <lineage>
        <taxon>unclassified sequences</taxon>
        <taxon>metagenomes</taxon>
        <taxon>ecological metagenomes</taxon>
    </lineage>
</organism>
<reference evidence="2" key="1">
    <citation type="submission" date="2009-10" db="EMBL/GenBank/DDBJ databases">
        <title>Diversity of trophic interactions inside an arsenic-rich microbial ecosystem.</title>
        <authorList>
            <person name="Bertin P.N."/>
            <person name="Heinrich-Salmeron A."/>
            <person name="Pelletier E."/>
            <person name="Goulhen-Chollet F."/>
            <person name="Arsene-Ploetze F."/>
            <person name="Gallien S."/>
            <person name="Calteau A."/>
            <person name="Vallenet D."/>
            <person name="Casiot C."/>
            <person name="Chane-Woon-Ming B."/>
            <person name="Giloteaux L."/>
            <person name="Barakat M."/>
            <person name="Bonnefoy V."/>
            <person name="Bruneel O."/>
            <person name="Chandler M."/>
            <person name="Cleiss J."/>
            <person name="Duran R."/>
            <person name="Elbaz-Poulichet F."/>
            <person name="Fonknechten N."/>
            <person name="Lauga B."/>
            <person name="Mornico D."/>
            <person name="Ortet P."/>
            <person name="Schaeffer C."/>
            <person name="Siguier P."/>
            <person name="Alexander Thil Smith A."/>
            <person name="Van Dorsselaer A."/>
            <person name="Weissenbach J."/>
            <person name="Medigue C."/>
            <person name="Le Paslier D."/>
        </authorList>
    </citation>
    <scope>NUCLEOTIDE SEQUENCE</scope>
</reference>
<evidence type="ECO:0000313" key="2">
    <source>
        <dbReference type="EMBL" id="CBI11868.1"/>
    </source>
</evidence>
<keyword evidence="1" id="KW-0812">Transmembrane</keyword>
<gene>
    <name evidence="2" type="ORF">CARN7_2717</name>
</gene>
<protein>
    <submittedName>
        <fullName evidence="2">Uncharacterized protein</fullName>
    </submittedName>
</protein>
<evidence type="ECO:0000256" key="1">
    <source>
        <dbReference type="SAM" id="Phobius"/>
    </source>
</evidence>
<dbReference type="EMBL" id="CABR01000173">
    <property type="protein sequence ID" value="CBI11868.1"/>
    <property type="molecule type" value="Genomic_DNA"/>
</dbReference>
<proteinExistence type="predicted"/>
<keyword evidence="1" id="KW-1133">Transmembrane helix</keyword>
<sequence length="43" mass="4927">MKATLLTCDLGEKPLELIGLSAIMRDLSWVIYVLILIYHKHSK</sequence>